<dbReference type="GO" id="GO:0050821">
    <property type="term" value="P:protein stabilization"/>
    <property type="evidence" value="ECO:0007669"/>
    <property type="project" value="TreeGrafter"/>
</dbReference>
<dbReference type="GO" id="GO:0005829">
    <property type="term" value="C:cytosol"/>
    <property type="evidence" value="ECO:0007669"/>
    <property type="project" value="TreeGrafter"/>
</dbReference>
<evidence type="ECO:0000313" key="4">
    <source>
        <dbReference type="EMBL" id="AHF16562.1"/>
    </source>
</evidence>
<dbReference type="InterPro" id="IPR024930">
    <property type="entry name" value="Skp_dom_sf"/>
</dbReference>
<dbReference type="Pfam" id="PF03938">
    <property type="entry name" value="OmpH"/>
    <property type="match status" value="1"/>
</dbReference>
<keyword evidence="2" id="KW-0732">Signal</keyword>
<dbReference type="GO" id="GO:0051082">
    <property type="term" value="F:unfolded protein binding"/>
    <property type="evidence" value="ECO:0007669"/>
    <property type="project" value="InterPro"/>
</dbReference>
<dbReference type="AlphaFoldDB" id="W0F0M8"/>
<dbReference type="PANTHER" id="PTHR35089:SF1">
    <property type="entry name" value="CHAPERONE PROTEIN SKP"/>
    <property type="match status" value="1"/>
</dbReference>
<dbReference type="KEGG" id="nso:NIASO_18075"/>
<name>W0F0M8_9BACT</name>
<protein>
    <submittedName>
        <fullName evidence="4">Molecular chaperone Skp</fullName>
    </submittedName>
</protein>
<dbReference type="Gene3D" id="3.30.910.20">
    <property type="entry name" value="Skp domain"/>
    <property type="match status" value="1"/>
</dbReference>
<dbReference type="STRING" id="929713.NIASO_18075"/>
<evidence type="ECO:0000313" key="5">
    <source>
        <dbReference type="Proteomes" id="UP000003586"/>
    </source>
</evidence>
<dbReference type="EMBL" id="CP007035">
    <property type="protein sequence ID" value="AHF16562.1"/>
    <property type="molecule type" value="Genomic_DNA"/>
</dbReference>
<proteinExistence type="inferred from homology"/>
<dbReference type="eggNOG" id="COG2825">
    <property type="taxonomic scope" value="Bacteria"/>
</dbReference>
<dbReference type="InterPro" id="IPR005632">
    <property type="entry name" value="Chaperone_Skp"/>
</dbReference>
<dbReference type="SMART" id="SM00935">
    <property type="entry name" value="OmpH"/>
    <property type="match status" value="1"/>
</dbReference>
<feature type="region of interest" description="Disordered" evidence="3">
    <location>
        <begin position="158"/>
        <end position="185"/>
    </location>
</feature>
<evidence type="ECO:0000256" key="1">
    <source>
        <dbReference type="ARBA" id="ARBA00009091"/>
    </source>
</evidence>
<evidence type="ECO:0000256" key="3">
    <source>
        <dbReference type="SAM" id="MobiDB-lite"/>
    </source>
</evidence>
<organism evidence="4 5">
    <name type="scientific">Niabella soli DSM 19437</name>
    <dbReference type="NCBI Taxonomy" id="929713"/>
    <lineage>
        <taxon>Bacteria</taxon>
        <taxon>Pseudomonadati</taxon>
        <taxon>Bacteroidota</taxon>
        <taxon>Chitinophagia</taxon>
        <taxon>Chitinophagales</taxon>
        <taxon>Chitinophagaceae</taxon>
        <taxon>Niabella</taxon>
    </lineage>
</organism>
<keyword evidence="5" id="KW-1185">Reference proteome</keyword>
<dbReference type="Proteomes" id="UP000003586">
    <property type="component" value="Chromosome"/>
</dbReference>
<gene>
    <name evidence="4" type="ORF">NIASO_18075</name>
</gene>
<reference evidence="4 5" key="1">
    <citation type="submission" date="2013-12" db="EMBL/GenBank/DDBJ databases">
        <authorList>
            <consortium name="DOE Joint Genome Institute"/>
            <person name="Eisen J."/>
            <person name="Huntemann M."/>
            <person name="Han J."/>
            <person name="Chen A."/>
            <person name="Kyrpides N."/>
            <person name="Mavromatis K."/>
            <person name="Markowitz V."/>
            <person name="Palaniappan K."/>
            <person name="Ivanova N."/>
            <person name="Schaumberg A."/>
            <person name="Pati A."/>
            <person name="Liolios K."/>
            <person name="Nordberg H.P."/>
            <person name="Cantor M.N."/>
            <person name="Hua S.X."/>
            <person name="Woyke T."/>
        </authorList>
    </citation>
    <scope>NUCLEOTIDE SEQUENCE [LARGE SCALE GENOMIC DNA]</scope>
    <source>
        <strain evidence="5">DSM 19437</strain>
    </source>
</reference>
<dbReference type="SUPFAM" id="SSF111384">
    <property type="entry name" value="OmpH-like"/>
    <property type="match status" value="1"/>
</dbReference>
<dbReference type="HOGENOM" id="CLU_053320_3_2_10"/>
<evidence type="ECO:0000256" key="2">
    <source>
        <dbReference type="ARBA" id="ARBA00022729"/>
    </source>
</evidence>
<sequence>MVITGLSASAQKIAAVDMDGLVYSLPEIQTVQKTMQTFQQDSIGGEYTRLSKELHDKDSVYKDAKTSASVKATLEKEMAPIQNTLMGWQQIAGELNQQKQQQLLAPLYNKVHQAITAVAKEKGYAYVLQIGAFIVAPEADNISLAVAQKLGIKVDQGAGAPAGGAAPASGTKAPAKVPAKTPAKK</sequence>
<dbReference type="PANTHER" id="PTHR35089">
    <property type="entry name" value="CHAPERONE PROTEIN SKP"/>
    <property type="match status" value="1"/>
</dbReference>
<comment type="similarity">
    <text evidence="1">Belongs to the Skp family.</text>
</comment>
<accession>W0F0M8</accession>